<dbReference type="KEGG" id="csv:101216523"/>
<comment type="similarity">
    <text evidence="1">Belongs to the plant acyltransferase family.</text>
</comment>
<reference evidence="4 5" key="4">
    <citation type="journal article" date="2011" name="BMC Genomics">
        <title>RNA-Seq improves annotation of protein-coding genes in the cucumber genome.</title>
        <authorList>
            <person name="Li Z."/>
            <person name="Zhang Z."/>
            <person name="Yan P."/>
            <person name="Huang S."/>
            <person name="Fei Z."/>
            <person name="Lin K."/>
        </authorList>
    </citation>
    <scope>NUCLEOTIDE SEQUENCE [LARGE SCALE GENOMIC DNA]</scope>
    <source>
        <strain evidence="5">cv. 9930</strain>
    </source>
</reference>
<dbReference type="Gramene" id="KGN52789">
    <property type="protein sequence ID" value="KGN52789"/>
    <property type="gene ID" value="Csa_4G001560"/>
</dbReference>
<reference evidence="4 5" key="3">
    <citation type="journal article" date="2010" name="BMC Genomics">
        <title>Transcriptome sequencing and comparative analysis of cucumber flowers with different sex types.</title>
        <authorList>
            <person name="Guo S."/>
            <person name="Zheng Y."/>
            <person name="Joung J.G."/>
            <person name="Liu S."/>
            <person name="Zhang Z."/>
            <person name="Crasta O.R."/>
            <person name="Sobral B.W."/>
            <person name="Xu Y."/>
            <person name="Huang S."/>
            <person name="Fei Z."/>
        </authorList>
    </citation>
    <scope>NUCLEOTIDE SEQUENCE [LARGE SCALE GENOMIC DNA]</scope>
    <source>
        <strain evidence="5">cv. 9930</strain>
    </source>
</reference>
<dbReference type="AlphaFoldDB" id="A0A0A0KV47"/>
<dbReference type="Pfam" id="PF02458">
    <property type="entry name" value="Transferase"/>
    <property type="match status" value="1"/>
</dbReference>
<dbReference type="OrthoDB" id="671439at2759"/>
<dbReference type="InterPro" id="IPR023213">
    <property type="entry name" value="CAT-like_dom_sf"/>
</dbReference>
<dbReference type="Proteomes" id="UP000029981">
    <property type="component" value="Chromosome 4"/>
</dbReference>
<evidence type="ECO:0000256" key="2">
    <source>
        <dbReference type="ARBA" id="ARBA00022679"/>
    </source>
</evidence>
<evidence type="ECO:0000313" key="4">
    <source>
        <dbReference type="EMBL" id="KGN52789.1"/>
    </source>
</evidence>
<keyword evidence="2" id="KW-0808">Transferase</keyword>
<protein>
    <submittedName>
        <fullName evidence="4">Uncharacterized protein</fullName>
    </submittedName>
</protein>
<name>A0A0A0KV47_CUCSA</name>
<gene>
    <name evidence="4" type="ORF">Csa_4G001560</name>
</gene>
<dbReference type="EMBL" id="CM002925">
    <property type="protein sequence ID" value="KGN52789.1"/>
    <property type="molecule type" value="Genomic_DNA"/>
</dbReference>
<accession>A0A0A0KV47</accession>
<dbReference type="Gene3D" id="3.30.559.10">
    <property type="entry name" value="Chloramphenicol acetyltransferase-like domain"/>
    <property type="match status" value="2"/>
</dbReference>
<reference evidence="4 5" key="1">
    <citation type="journal article" date="2009" name="Nat. Genet.">
        <title>The genome of the cucumber, Cucumis sativus L.</title>
        <authorList>
            <person name="Huang S."/>
            <person name="Li R."/>
            <person name="Zhang Z."/>
            <person name="Li L."/>
            <person name="Gu X."/>
            <person name="Fan W."/>
            <person name="Lucas W.J."/>
            <person name="Wang X."/>
            <person name="Xie B."/>
            <person name="Ni P."/>
            <person name="Ren Y."/>
            <person name="Zhu H."/>
            <person name="Li J."/>
            <person name="Lin K."/>
            <person name="Jin W."/>
            <person name="Fei Z."/>
            <person name="Li G."/>
            <person name="Staub J."/>
            <person name="Kilian A."/>
            <person name="van der Vossen E.A."/>
            <person name="Wu Y."/>
            <person name="Guo J."/>
            <person name="He J."/>
            <person name="Jia Z."/>
            <person name="Ren Y."/>
            <person name="Tian G."/>
            <person name="Lu Y."/>
            <person name="Ruan J."/>
            <person name="Qian W."/>
            <person name="Wang M."/>
            <person name="Huang Q."/>
            <person name="Li B."/>
            <person name="Xuan Z."/>
            <person name="Cao J."/>
            <person name="Asan"/>
            <person name="Wu Z."/>
            <person name="Zhang J."/>
            <person name="Cai Q."/>
            <person name="Bai Y."/>
            <person name="Zhao B."/>
            <person name="Han Y."/>
            <person name="Li Y."/>
            <person name="Li X."/>
            <person name="Wang S."/>
            <person name="Shi Q."/>
            <person name="Liu S."/>
            <person name="Cho W.K."/>
            <person name="Kim J.Y."/>
            <person name="Xu Y."/>
            <person name="Heller-Uszynska K."/>
            <person name="Miao H."/>
            <person name="Cheng Z."/>
            <person name="Zhang S."/>
            <person name="Wu J."/>
            <person name="Yang Y."/>
            <person name="Kang H."/>
            <person name="Li M."/>
            <person name="Liang H."/>
            <person name="Ren X."/>
            <person name="Shi Z."/>
            <person name="Wen M."/>
            <person name="Jian M."/>
            <person name="Yang H."/>
            <person name="Zhang G."/>
            <person name="Yang Z."/>
            <person name="Chen R."/>
            <person name="Liu S."/>
            <person name="Li J."/>
            <person name="Ma L."/>
            <person name="Liu H."/>
            <person name="Zhou Y."/>
            <person name="Zhao J."/>
            <person name="Fang X."/>
            <person name="Li G."/>
            <person name="Fang L."/>
            <person name="Li Y."/>
            <person name="Liu D."/>
            <person name="Zheng H."/>
            <person name="Zhang Y."/>
            <person name="Qin N."/>
            <person name="Li Z."/>
            <person name="Yang G."/>
            <person name="Yang S."/>
            <person name="Bolund L."/>
            <person name="Kristiansen K."/>
            <person name="Zheng H."/>
            <person name="Li S."/>
            <person name="Zhang X."/>
            <person name="Yang H."/>
            <person name="Wang J."/>
            <person name="Sun R."/>
            <person name="Zhang B."/>
            <person name="Jiang S."/>
            <person name="Wang J."/>
            <person name="Du Y."/>
            <person name="Li S."/>
        </authorList>
    </citation>
    <scope>NUCLEOTIDE SEQUENCE [LARGE SCALE GENOMIC DNA]</scope>
    <source>
        <strain evidence="5">cv. 9930</strain>
    </source>
</reference>
<dbReference type="OMA" id="ICSSICW"/>
<dbReference type="PANTHER" id="PTHR31623:SF122">
    <property type="entry name" value="HXXXD-TYPE ACYL-TRANSFERASE FAMILY PROTEIN"/>
    <property type="match status" value="1"/>
</dbReference>
<keyword evidence="3" id="KW-0012">Acyltransferase</keyword>
<dbReference type="PANTHER" id="PTHR31623">
    <property type="entry name" value="F21J9.9"/>
    <property type="match status" value="1"/>
</dbReference>
<dbReference type="eggNOG" id="ENOG502QYCI">
    <property type="taxonomic scope" value="Eukaryota"/>
</dbReference>
<evidence type="ECO:0000256" key="1">
    <source>
        <dbReference type="ARBA" id="ARBA00009861"/>
    </source>
</evidence>
<evidence type="ECO:0000256" key="3">
    <source>
        <dbReference type="ARBA" id="ARBA00023315"/>
    </source>
</evidence>
<keyword evidence="5" id="KW-1185">Reference proteome</keyword>
<organism evidence="4 5">
    <name type="scientific">Cucumis sativus</name>
    <name type="common">Cucumber</name>
    <dbReference type="NCBI Taxonomy" id="3659"/>
    <lineage>
        <taxon>Eukaryota</taxon>
        <taxon>Viridiplantae</taxon>
        <taxon>Streptophyta</taxon>
        <taxon>Embryophyta</taxon>
        <taxon>Tracheophyta</taxon>
        <taxon>Spermatophyta</taxon>
        <taxon>Magnoliopsida</taxon>
        <taxon>eudicotyledons</taxon>
        <taxon>Gunneridae</taxon>
        <taxon>Pentapetalae</taxon>
        <taxon>rosids</taxon>
        <taxon>fabids</taxon>
        <taxon>Cucurbitales</taxon>
        <taxon>Cucurbitaceae</taxon>
        <taxon>Benincaseae</taxon>
        <taxon>Cucumis</taxon>
    </lineage>
</organism>
<sequence>MMQLEIVSKETIKPLFSTPPELKLHHLCLFDRHAPYLYLHFLYFYQNSSHSKLLKHSLSKALTFYYPFAGRLKDDCSIDCNDMGATILEARLRCPMSEFMNVYNLRHDEALKLVCFDDMNDGSKDQRYNPLLCVQLTRFECGGEVLCVFLSHKLADASTFTNFMNHWASLSRTGDHDMPLLPPPRFDAGSLFEAATVDDVLGEGSKIVKREKNLVSKRMVFKASKIAALKATVCDKVENPSRVQILAAFIYKAAISASKSTLSIHHSRTPITNYLLRIAINLRTRLIPPMPATLSGNIISFFLTSATTTAEQKEIELSSLLSDMKRNMKEFCNKYPRNYKAEEWSSLYKLHIKESMERMNNPEDQIVYACSSWCRFPFYDADFGWGKPVWITTPTILSKNVIILMDAKDGEGIEAFVSLEEEEMAVFEQNEELLSYCELES</sequence>
<proteinExistence type="inferred from homology"/>
<reference evidence="4 5" key="2">
    <citation type="journal article" date="2009" name="PLoS ONE">
        <title>An integrated genetic and cytogenetic map of the cucumber genome.</title>
        <authorList>
            <person name="Ren Y."/>
            <person name="Zhang Z."/>
            <person name="Liu J."/>
            <person name="Staub J.E."/>
            <person name="Han Y."/>
            <person name="Cheng Z."/>
            <person name="Li X."/>
            <person name="Lu J."/>
            <person name="Miao H."/>
            <person name="Kang H."/>
            <person name="Xie B."/>
            <person name="Gu X."/>
            <person name="Wang X."/>
            <person name="Du Y."/>
            <person name="Jin W."/>
            <person name="Huang S."/>
        </authorList>
    </citation>
    <scope>NUCLEOTIDE SEQUENCE [LARGE SCALE GENOMIC DNA]</scope>
    <source>
        <strain evidence="5">cv. 9930</strain>
    </source>
</reference>
<dbReference type="GO" id="GO:0016746">
    <property type="term" value="F:acyltransferase activity"/>
    <property type="evidence" value="ECO:0007669"/>
    <property type="project" value="UniProtKB-KW"/>
</dbReference>
<evidence type="ECO:0000313" key="5">
    <source>
        <dbReference type="Proteomes" id="UP000029981"/>
    </source>
</evidence>